<evidence type="ECO:0000313" key="3">
    <source>
        <dbReference type="Proteomes" id="UP001055307"/>
    </source>
</evidence>
<keyword evidence="3" id="KW-1185">Reference proteome</keyword>
<dbReference type="EMBL" id="BPQF01000026">
    <property type="protein sequence ID" value="GJD41628.1"/>
    <property type="molecule type" value="Genomic_DNA"/>
</dbReference>
<feature type="compositionally biased region" description="Basic and acidic residues" evidence="1">
    <location>
        <begin position="8"/>
        <end position="21"/>
    </location>
</feature>
<protein>
    <submittedName>
        <fullName evidence="2">Uncharacterized protein</fullName>
    </submittedName>
</protein>
<feature type="compositionally biased region" description="Basic and acidic residues" evidence="1">
    <location>
        <begin position="29"/>
        <end position="43"/>
    </location>
</feature>
<proteinExistence type="predicted"/>
<evidence type="ECO:0000313" key="2">
    <source>
        <dbReference type="EMBL" id="GJD41628.1"/>
    </source>
</evidence>
<evidence type="ECO:0000256" key="1">
    <source>
        <dbReference type="SAM" id="MobiDB-lite"/>
    </source>
</evidence>
<dbReference type="RefSeq" id="WP_147832895.1">
    <property type="nucleotide sequence ID" value="NZ_BPQF01000026.1"/>
</dbReference>
<dbReference type="Proteomes" id="UP001055307">
    <property type="component" value="Unassembled WGS sequence"/>
</dbReference>
<feature type="region of interest" description="Disordered" evidence="1">
    <location>
        <begin position="1"/>
        <end position="43"/>
    </location>
</feature>
<dbReference type="AlphaFoldDB" id="A0AAV4ZC35"/>
<accession>A0AAV4ZC35</accession>
<sequence>MAMSKMSRACEEAAHQHDRAAAHYRHSARHLEKGEHAAAAKERDLALDHSEKARIDEVGLRPDGVVSDERTRSEAAWHFMG</sequence>
<comment type="caution">
    <text evidence="2">The sequence shown here is derived from an EMBL/GenBank/DDBJ whole genome shotgun (WGS) entry which is preliminary data.</text>
</comment>
<reference evidence="2" key="2">
    <citation type="submission" date="2021-08" db="EMBL/GenBank/DDBJ databases">
        <authorList>
            <person name="Tani A."/>
            <person name="Ola A."/>
            <person name="Ogura Y."/>
            <person name="Katsura K."/>
            <person name="Hayashi T."/>
        </authorList>
    </citation>
    <scope>NUCLEOTIDE SEQUENCE</scope>
    <source>
        <strain evidence="2">DSM 21893</strain>
    </source>
</reference>
<name>A0AAV4ZC35_9HYPH</name>
<gene>
    <name evidence="2" type="ORF">OICFNHDK_4111</name>
</gene>
<organism evidence="2 3">
    <name type="scientific">Methylobacterium bullatum</name>
    <dbReference type="NCBI Taxonomy" id="570505"/>
    <lineage>
        <taxon>Bacteria</taxon>
        <taxon>Pseudomonadati</taxon>
        <taxon>Pseudomonadota</taxon>
        <taxon>Alphaproteobacteria</taxon>
        <taxon>Hyphomicrobiales</taxon>
        <taxon>Methylobacteriaceae</taxon>
        <taxon>Methylobacterium</taxon>
    </lineage>
</organism>
<reference evidence="2" key="1">
    <citation type="journal article" date="2016" name="Front. Microbiol.">
        <title>Genome Sequence of the Piezophilic, Mesophilic Sulfate-Reducing Bacterium Desulfovibrio indicus J2T.</title>
        <authorList>
            <person name="Cao J."/>
            <person name="Maignien L."/>
            <person name="Shao Z."/>
            <person name="Alain K."/>
            <person name="Jebbar M."/>
        </authorList>
    </citation>
    <scope>NUCLEOTIDE SEQUENCE</scope>
    <source>
        <strain evidence="2">DSM 21893</strain>
    </source>
</reference>